<comment type="caution">
    <text evidence="3">The sequence shown here is derived from an EMBL/GenBank/DDBJ whole genome shotgun (WGS) entry which is preliminary data.</text>
</comment>
<name>A0A561XTV5_ACIDE</name>
<dbReference type="PANTHER" id="PTHR43798">
    <property type="entry name" value="MONOACYLGLYCEROL LIPASE"/>
    <property type="match status" value="1"/>
</dbReference>
<dbReference type="SUPFAM" id="SSF53474">
    <property type="entry name" value="alpha/beta-Hydrolases"/>
    <property type="match status" value="1"/>
</dbReference>
<evidence type="ECO:0000259" key="2">
    <source>
        <dbReference type="Pfam" id="PF12697"/>
    </source>
</evidence>
<protein>
    <submittedName>
        <fullName evidence="3">Pimeloyl-ACP methyl ester carboxylesterase</fullName>
    </submittedName>
</protein>
<evidence type="ECO:0000256" key="1">
    <source>
        <dbReference type="ARBA" id="ARBA00022801"/>
    </source>
</evidence>
<dbReference type="InterPro" id="IPR050266">
    <property type="entry name" value="AB_hydrolase_sf"/>
</dbReference>
<dbReference type="InterPro" id="IPR000073">
    <property type="entry name" value="AB_hydrolase_1"/>
</dbReference>
<evidence type="ECO:0000313" key="3">
    <source>
        <dbReference type="EMBL" id="TWG39531.1"/>
    </source>
</evidence>
<dbReference type="AlphaFoldDB" id="A0A561XTV5"/>
<accession>A0A561XTV5</accession>
<dbReference type="InterPro" id="IPR000639">
    <property type="entry name" value="Epox_hydrolase-like"/>
</dbReference>
<gene>
    <name evidence="3" type="ORF">ATF69_1403</name>
</gene>
<dbReference type="Pfam" id="PF12697">
    <property type="entry name" value="Abhydrolase_6"/>
    <property type="match status" value="1"/>
</dbReference>
<dbReference type="PRINTS" id="PR00111">
    <property type="entry name" value="ABHYDROLASE"/>
</dbReference>
<dbReference type="GO" id="GO:0016020">
    <property type="term" value="C:membrane"/>
    <property type="evidence" value="ECO:0007669"/>
    <property type="project" value="TreeGrafter"/>
</dbReference>
<proteinExistence type="predicted"/>
<keyword evidence="1" id="KW-0378">Hydrolase</keyword>
<evidence type="ECO:0000313" key="4">
    <source>
        <dbReference type="Proteomes" id="UP000321485"/>
    </source>
</evidence>
<dbReference type="RefSeq" id="WP_056057073.1">
    <property type="nucleotide sequence ID" value="NZ_CP171997.1"/>
</dbReference>
<dbReference type="Gene3D" id="3.40.50.1820">
    <property type="entry name" value="alpha/beta hydrolase"/>
    <property type="match status" value="1"/>
</dbReference>
<dbReference type="PRINTS" id="PR00412">
    <property type="entry name" value="EPOXHYDRLASE"/>
</dbReference>
<dbReference type="Proteomes" id="UP000321485">
    <property type="component" value="Unassembled WGS sequence"/>
</dbReference>
<dbReference type="GO" id="GO:0016787">
    <property type="term" value="F:hydrolase activity"/>
    <property type="evidence" value="ECO:0007669"/>
    <property type="project" value="UniProtKB-KW"/>
</dbReference>
<reference evidence="3 4" key="1">
    <citation type="journal article" date="2015" name="Stand. Genomic Sci.">
        <title>Genomic Encyclopedia of Bacterial and Archaeal Type Strains, Phase III: the genomes of soil and plant-associated and newly described type strains.</title>
        <authorList>
            <person name="Whitman W.B."/>
            <person name="Woyke T."/>
            <person name="Klenk H.P."/>
            <person name="Zhou Y."/>
            <person name="Lilburn T.G."/>
            <person name="Beck B.J."/>
            <person name="De Vos P."/>
            <person name="Vandamme P."/>
            <person name="Eisen J.A."/>
            <person name="Garrity G."/>
            <person name="Hugenholtz P."/>
            <person name="Kyrpides N.C."/>
        </authorList>
    </citation>
    <scope>NUCLEOTIDE SEQUENCE [LARGE SCALE GENOMIC DNA]</scope>
    <source>
        <strain evidence="3 4">DSM 64</strain>
    </source>
</reference>
<dbReference type="GeneID" id="51110472"/>
<dbReference type="InterPro" id="IPR029058">
    <property type="entry name" value="AB_hydrolase_fold"/>
</dbReference>
<dbReference type="EMBL" id="VJWE01000011">
    <property type="protein sequence ID" value="TWG39531.1"/>
    <property type="molecule type" value="Genomic_DNA"/>
</dbReference>
<feature type="domain" description="AB hydrolase-1" evidence="2">
    <location>
        <begin position="17"/>
        <end position="249"/>
    </location>
</feature>
<sequence>MAALLPTFTTLGSGPTVLMLHDADGDHLTFAPQVETLATAGYRAVAWDMPGYGRSAPVEPYTFKALAQSCLALIDALRCGPVTLVGHGMGAMVALEAAVRDASKVRRMVLCAGGPALDAQAVQDWVAPREQALKALDAGGSMEQLAQTLVPQCIGTGALPEGVRLAGHALGQVFPGAYRRALEALPTFDRGAAALAHLAMPVLLVGGDQDRCTPPAALQALAQVLPDAQTVLLPHVGHWPQLEDPEGFDAALLDFLAHRRTLH</sequence>
<dbReference type="PANTHER" id="PTHR43798:SF31">
    <property type="entry name" value="AB HYDROLASE SUPERFAMILY PROTEIN YCLE"/>
    <property type="match status" value="1"/>
</dbReference>
<organism evidence="3 4">
    <name type="scientific">Acidovorax delafieldii</name>
    <name type="common">Pseudomonas delafieldii</name>
    <dbReference type="NCBI Taxonomy" id="47920"/>
    <lineage>
        <taxon>Bacteria</taxon>
        <taxon>Pseudomonadati</taxon>
        <taxon>Pseudomonadota</taxon>
        <taxon>Betaproteobacteria</taxon>
        <taxon>Burkholderiales</taxon>
        <taxon>Comamonadaceae</taxon>
        <taxon>Acidovorax</taxon>
    </lineage>
</organism>